<proteinExistence type="predicted"/>
<dbReference type="GO" id="GO:0008237">
    <property type="term" value="F:metallopeptidase activity"/>
    <property type="evidence" value="ECO:0007669"/>
    <property type="project" value="UniProtKB-KW"/>
</dbReference>
<evidence type="ECO:0000313" key="3">
    <source>
        <dbReference type="EMBL" id="TQD34005.1"/>
    </source>
</evidence>
<gene>
    <name evidence="3" type="ORF">FKR84_12345</name>
</gene>
<feature type="domain" description="CAAX prenyl protease 2/Lysostaphin resistance protein A-like" evidence="2">
    <location>
        <begin position="140"/>
        <end position="239"/>
    </location>
</feature>
<keyword evidence="3" id="KW-0482">Metalloprotease</keyword>
<protein>
    <submittedName>
        <fullName evidence="3">CPBP family intramembrane metalloprotease</fullName>
    </submittedName>
</protein>
<comment type="caution">
    <text evidence="3">The sequence shown here is derived from an EMBL/GenBank/DDBJ whole genome shotgun (WGS) entry which is preliminary data.</text>
</comment>
<keyword evidence="1" id="KW-0472">Membrane</keyword>
<sequence length="317" mass="35863">MFIAQTQKYAHDFWRYLIGSLMVIVASTIGQIPLGVALFFSENGNMLGKTQKELMAGLPPNLLTFLLLLSFAVGFVGLYLALRVLHKQPFRTLTSPGKKLDIKRILFGFSLIAIFTVVTTFMDYNSNPEDYVVNFQLVPFLILLVIAVIMVPIQTSLEEYVFRGYLMQGFGMLAKNRWFPLLMTSLIFGGLHFFNPEVGKLGNTVMLFYIGTGLFLGIITLMDDRMELALGFHAGNNLIGILLVTADWTAFQSESILKDVSEPSAGFQVVLPVFIIYPLFLWIMAKVYKWDNWKERLLGKIEPIPSVETKNKLDDEF</sequence>
<organism evidence="3 4">
    <name type="scientific">Haloflavibacter putidus</name>
    <dbReference type="NCBI Taxonomy" id="2576776"/>
    <lineage>
        <taxon>Bacteria</taxon>
        <taxon>Pseudomonadati</taxon>
        <taxon>Bacteroidota</taxon>
        <taxon>Flavobacteriia</taxon>
        <taxon>Flavobacteriales</taxon>
        <taxon>Flavobacteriaceae</taxon>
        <taxon>Haloflavibacter</taxon>
    </lineage>
</organism>
<evidence type="ECO:0000259" key="2">
    <source>
        <dbReference type="Pfam" id="PF02517"/>
    </source>
</evidence>
<keyword evidence="1" id="KW-1133">Transmembrane helix</keyword>
<name>A0A507ZGI3_9FLAO</name>
<feature type="transmembrane region" description="Helical" evidence="1">
    <location>
        <begin position="266"/>
        <end position="288"/>
    </location>
</feature>
<feature type="transmembrane region" description="Helical" evidence="1">
    <location>
        <begin position="178"/>
        <end position="195"/>
    </location>
</feature>
<dbReference type="PANTHER" id="PTHR36435">
    <property type="entry name" value="SLR1288 PROTEIN"/>
    <property type="match status" value="1"/>
</dbReference>
<keyword evidence="3" id="KW-0378">Hydrolase</keyword>
<feature type="transmembrane region" description="Helical" evidence="1">
    <location>
        <begin position="201"/>
        <end position="221"/>
    </location>
</feature>
<dbReference type="GO" id="GO:0006508">
    <property type="term" value="P:proteolysis"/>
    <property type="evidence" value="ECO:0007669"/>
    <property type="project" value="UniProtKB-KW"/>
</dbReference>
<dbReference type="PANTHER" id="PTHR36435:SF1">
    <property type="entry name" value="CAAX AMINO TERMINAL PROTEASE FAMILY PROTEIN"/>
    <property type="match status" value="1"/>
</dbReference>
<keyword evidence="3" id="KW-0645">Protease</keyword>
<dbReference type="EMBL" id="VIAR01000015">
    <property type="protein sequence ID" value="TQD34005.1"/>
    <property type="molecule type" value="Genomic_DNA"/>
</dbReference>
<dbReference type="InterPro" id="IPR003675">
    <property type="entry name" value="Rce1/LyrA-like_dom"/>
</dbReference>
<dbReference type="Proteomes" id="UP000317169">
    <property type="component" value="Unassembled WGS sequence"/>
</dbReference>
<dbReference type="RefSeq" id="WP_141422627.1">
    <property type="nucleotide sequence ID" value="NZ_VIAR01000015.1"/>
</dbReference>
<reference evidence="3 4" key="1">
    <citation type="submission" date="2019-06" db="EMBL/GenBank/DDBJ databases">
        <title>Flavibacter putida gen. nov., sp. nov., a novel marine bacterium of the family Flavobacteriaceae isolated from coastal seawater.</title>
        <authorList>
            <person name="Feng X."/>
        </authorList>
    </citation>
    <scope>NUCLEOTIDE SEQUENCE [LARGE SCALE GENOMIC DNA]</scope>
    <source>
        <strain evidence="3 4">PLHSN227</strain>
    </source>
</reference>
<feature type="transmembrane region" description="Helical" evidence="1">
    <location>
        <begin position="21"/>
        <end position="41"/>
    </location>
</feature>
<feature type="transmembrane region" description="Helical" evidence="1">
    <location>
        <begin position="105"/>
        <end position="124"/>
    </location>
</feature>
<feature type="transmembrane region" description="Helical" evidence="1">
    <location>
        <begin position="228"/>
        <end position="246"/>
    </location>
</feature>
<feature type="transmembrane region" description="Helical" evidence="1">
    <location>
        <begin position="61"/>
        <end position="85"/>
    </location>
</feature>
<dbReference type="AlphaFoldDB" id="A0A507ZGI3"/>
<keyword evidence="1" id="KW-0812">Transmembrane</keyword>
<keyword evidence="4" id="KW-1185">Reference proteome</keyword>
<dbReference type="GO" id="GO:0004175">
    <property type="term" value="F:endopeptidase activity"/>
    <property type="evidence" value="ECO:0007669"/>
    <property type="project" value="UniProtKB-ARBA"/>
</dbReference>
<accession>A0A507ZGI3</accession>
<dbReference type="GO" id="GO:0080120">
    <property type="term" value="P:CAAX-box protein maturation"/>
    <property type="evidence" value="ECO:0007669"/>
    <property type="project" value="UniProtKB-ARBA"/>
</dbReference>
<dbReference type="InterPro" id="IPR052710">
    <property type="entry name" value="CAAX_protease"/>
</dbReference>
<evidence type="ECO:0000313" key="4">
    <source>
        <dbReference type="Proteomes" id="UP000317169"/>
    </source>
</evidence>
<evidence type="ECO:0000256" key="1">
    <source>
        <dbReference type="SAM" id="Phobius"/>
    </source>
</evidence>
<feature type="transmembrane region" description="Helical" evidence="1">
    <location>
        <begin position="136"/>
        <end position="157"/>
    </location>
</feature>
<dbReference type="OrthoDB" id="2806188at2"/>
<dbReference type="Pfam" id="PF02517">
    <property type="entry name" value="Rce1-like"/>
    <property type="match status" value="1"/>
</dbReference>